<dbReference type="Proteomes" id="UP001600888">
    <property type="component" value="Unassembled WGS sequence"/>
</dbReference>
<reference evidence="1 2" key="1">
    <citation type="submission" date="2024-03" db="EMBL/GenBank/DDBJ databases">
        <title>A high-quality draft genome sequence of Diaporthe vaccinii, a causative agent of upright dieback and viscid rot disease in cranberry plants.</title>
        <authorList>
            <person name="Sarrasin M."/>
            <person name="Lang B.F."/>
            <person name="Burger G."/>
        </authorList>
    </citation>
    <scope>NUCLEOTIDE SEQUENCE [LARGE SCALE GENOMIC DNA]</scope>
    <source>
        <strain evidence="1 2">IS7</strain>
    </source>
</reference>
<protein>
    <submittedName>
        <fullName evidence="1">Uncharacterized protein</fullName>
    </submittedName>
</protein>
<dbReference type="EMBL" id="JBAWTH010000138">
    <property type="protein sequence ID" value="KAL2275329.1"/>
    <property type="molecule type" value="Genomic_DNA"/>
</dbReference>
<proteinExistence type="predicted"/>
<sequence>MLLELVFEGCTNSHLGLSMNVSHLEPIIGNFDIHNVFPKLFVSPFSVLPRSSRLVEIYELFRRFRHSPADVV</sequence>
<accession>A0ABR4DYT8</accession>
<name>A0ABR4DYT8_9PEZI</name>
<comment type="caution">
    <text evidence="1">The sequence shown here is derived from an EMBL/GenBank/DDBJ whole genome shotgun (WGS) entry which is preliminary data.</text>
</comment>
<evidence type="ECO:0000313" key="2">
    <source>
        <dbReference type="Proteomes" id="UP001600888"/>
    </source>
</evidence>
<gene>
    <name evidence="1" type="ORF">FJTKL_02172</name>
</gene>
<keyword evidence="2" id="KW-1185">Reference proteome</keyword>
<organism evidence="1 2">
    <name type="scientific">Diaporthe vaccinii</name>
    <dbReference type="NCBI Taxonomy" id="105482"/>
    <lineage>
        <taxon>Eukaryota</taxon>
        <taxon>Fungi</taxon>
        <taxon>Dikarya</taxon>
        <taxon>Ascomycota</taxon>
        <taxon>Pezizomycotina</taxon>
        <taxon>Sordariomycetes</taxon>
        <taxon>Sordariomycetidae</taxon>
        <taxon>Diaporthales</taxon>
        <taxon>Diaporthaceae</taxon>
        <taxon>Diaporthe</taxon>
        <taxon>Diaporthe eres species complex</taxon>
    </lineage>
</organism>
<evidence type="ECO:0000313" key="1">
    <source>
        <dbReference type="EMBL" id="KAL2275329.1"/>
    </source>
</evidence>